<keyword evidence="5" id="KW-1133">Transmembrane helix</keyword>
<keyword evidence="4" id="KW-0067">ATP-binding</keyword>
<dbReference type="PROSITE" id="PS50893">
    <property type="entry name" value="ABC_TRANSPORTER_2"/>
    <property type="match status" value="1"/>
</dbReference>
<comment type="subcellular location">
    <subcellularLocation>
        <location evidence="1">Cell membrane</location>
        <topology evidence="1">Multi-pass membrane protein</topology>
    </subcellularLocation>
</comment>
<dbReference type="Pfam" id="PF00664">
    <property type="entry name" value="ABC_membrane"/>
    <property type="match status" value="1"/>
</dbReference>
<dbReference type="InterPro" id="IPR017871">
    <property type="entry name" value="ABC_transporter-like_CS"/>
</dbReference>
<dbReference type="Gene3D" id="1.20.1560.10">
    <property type="entry name" value="ABC transporter type 1, transmembrane domain"/>
    <property type="match status" value="1"/>
</dbReference>
<dbReference type="GO" id="GO:0015421">
    <property type="term" value="F:ABC-type oligopeptide transporter activity"/>
    <property type="evidence" value="ECO:0007669"/>
    <property type="project" value="TreeGrafter"/>
</dbReference>
<dbReference type="EMBL" id="AP023367">
    <property type="protein sequence ID" value="BCJ94635.1"/>
    <property type="molecule type" value="Genomic_DNA"/>
</dbReference>
<organism evidence="7 8">
    <name type="scientific">Anaerocolumna cellulosilytica</name>
    <dbReference type="NCBI Taxonomy" id="433286"/>
    <lineage>
        <taxon>Bacteria</taxon>
        <taxon>Bacillati</taxon>
        <taxon>Bacillota</taxon>
        <taxon>Clostridia</taxon>
        <taxon>Lachnospirales</taxon>
        <taxon>Lachnospiraceae</taxon>
        <taxon>Anaerocolumna</taxon>
    </lineage>
</organism>
<evidence type="ECO:0000256" key="1">
    <source>
        <dbReference type="ARBA" id="ARBA00004651"/>
    </source>
</evidence>
<dbReference type="InterPro" id="IPR027417">
    <property type="entry name" value="P-loop_NTPase"/>
</dbReference>
<dbReference type="SMART" id="SM00382">
    <property type="entry name" value="AAA"/>
    <property type="match status" value="1"/>
</dbReference>
<evidence type="ECO:0000256" key="3">
    <source>
        <dbReference type="ARBA" id="ARBA00022741"/>
    </source>
</evidence>
<keyword evidence="2" id="KW-0812">Transmembrane</keyword>
<dbReference type="InterPro" id="IPR011527">
    <property type="entry name" value="ABC1_TM_dom"/>
</dbReference>
<name>A0A6S6R5M4_9FIRM</name>
<dbReference type="SUPFAM" id="SSF90123">
    <property type="entry name" value="ABC transporter transmembrane region"/>
    <property type="match status" value="1"/>
</dbReference>
<dbReference type="AlphaFoldDB" id="A0A6S6R5M4"/>
<dbReference type="GO" id="GO:0016887">
    <property type="term" value="F:ATP hydrolysis activity"/>
    <property type="evidence" value="ECO:0007669"/>
    <property type="project" value="InterPro"/>
</dbReference>
<proteinExistence type="predicted"/>
<dbReference type="InterPro" id="IPR003593">
    <property type="entry name" value="AAA+_ATPase"/>
</dbReference>
<dbReference type="PROSITE" id="PS00211">
    <property type="entry name" value="ABC_TRANSPORTER_1"/>
    <property type="match status" value="1"/>
</dbReference>
<dbReference type="PROSITE" id="PS50929">
    <property type="entry name" value="ABC_TM1F"/>
    <property type="match status" value="1"/>
</dbReference>
<dbReference type="RefSeq" id="WP_330601701.1">
    <property type="nucleotide sequence ID" value="NZ_AP023367.1"/>
</dbReference>
<keyword evidence="8" id="KW-1185">Reference proteome</keyword>
<dbReference type="PANTHER" id="PTHR43394:SF1">
    <property type="entry name" value="ATP-BINDING CASSETTE SUB-FAMILY B MEMBER 10, MITOCHONDRIAL"/>
    <property type="match status" value="1"/>
</dbReference>
<evidence type="ECO:0000256" key="2">
    <source>
        <dbReference type="ARBA" id="ARBA00022692"/>
    </source>
</evidence>
<reference evidence="7 8" key="1">
    <citation type="journal article" date="2016" name="Int. J. Syst. Evol. Microbiol.">
        <title>Descriptions of Anaerotaenia torta gen. nov., sp. nov. and Anaerocolumna cellulosilytica gen. nov., sp. nov. isolated from a methanogenic reactor of cattle waste.</title>
        <authorList>
            <person name="Uek A."/>
            <person name="Ohtaki Y."/>
            <person name="Kaku N."/>
            <person name="Ueki K."/>
        </authorList>
    </citation>
    <scope>NUCLEOTIDE SEQUENCE [LARGE SCALE GENOMIC DNA]</scope>
    <source>
        <strain evidence="7 8">SN021</strain>
    </source>
</reference>
<evidence type="ECO:0000313" key="7">
    <source>
        <dbReference type="EMBL" id="BCJ94635.1"/>
    </source>
</evidence>
<accession>A0A6S6R5M4</accession>
<keyword evidence="3" id="KW-0547">Nucleotide-binding</keyword>
<evidence type="ECO:0000256" key="5">
    <source>
        <dbReference type="ARBA" id="ARBA00022989"/>
    </source>
</evidence>
<dbReference type="PANTHER" id="PTHR43394">
    <property type="entry name" value="ATP-DEPENDENT PERMEASE MDL1, MITOCHONDRIAL"/>
    <property type="match status" value="1"/>
</dbReference>
<dbReference type="SUPFAM" id="SSF52540">
    <property type="entry name" value="P-loop containing nucleoside triphosphate hydrolases"/>
    <property type="match status" value="1"/>
</dbReference>
<dbReference type="Gene3D" id="3.40.50.300">
    <property type="entry name" value="P-loop containing nucleotide triphosphate hydrolases"/>
    <property type="match status" value="1"/>
</dbReference>
<dbReference type="CDD" id="cd18548">
    <property type="entry name" value="ABC_6TM_Tm287_like"/>
    <property type="match status" value="1"/>
</dbReference>
<evidence type="ECO:0000256" key="4">
    <source>
        <dbReference type="ARBA" id="ARBA00022840"/>
    </source>
</evidence>
<dbReference type="InterPro" id="IPR003439">
    <property type="entry name" value="ABC_transporter-like_ATP-bd"/>
</dbReference>
<dbReference type="InterPro" id="IPR039421">
    <property type="entry name" value="Type_1_exporter"/>
</dbReference>
<dbReference type="GO" id="GO:0005886">
    <property type="term" value="C:plasma membrane"/>
    <property type="evidence" value="ECO:0007669"/>
    <property type="project" value="UniProtKB-SubCell"/>
</dbReference>
<evidence type="ECO:0000256" key="6">
    <source>
        <dbReference type="ARBA" id="ARBA00023136"/>
    </source>
</evidence>
<gene>
    <name evidence="7" type="ORF">acsn021_22040</name>
</gene>
<dbReference type="KEGG" id="acel:acsn021_22040"/>
<dbReference type="Proteomes" id="UP000515561">
    <property type="component" value="Chromosome"/>
</dbReference>
<keyword evidence="6" id="KW-0472">Membrane</keyword>
<dbReference type="Pfam" id="PF00005">
    <property type="entry name" value="ABC_tran"/>
    <property type="match status" value="1"/>
</dbReference>
<evidence type="ECO:0000313" key="8">
    <source>
        <dbReference type="Proteomes" id="UP000515561"/>
    </source>
</evidence>
<dbReference type="GO" id="GO:0005524">
    <property type="term" value="F:ATP binding"/>
    <property type="evidence" value="ECO:0007669"/>
    <property type="project" value="UniProtKB-KW"/>
</dbReference>
<dbReference type="InterPro" id="IPR036640">
    <property type="entry name" value="ABC1_TM_sf"/>
</dbReference>
<sequence length="651" mass="71959">MHQLSMCRSKQMGIIMKNIIKYLKPYSFRMTIGFIIKVGGTFMDLGLPWVLAYIIDDVIPLSEVKLILYWGLVMLFLSVGARAMNVIANRMASRVAGDTVERLRHDLFWKIEQLSGAQVDQYTIPSLISRMTSDTYNIHQMVGMMQRLGVRAPIILIGGIIITATLEPVLTLVLIAILPLLAIAVYLVSKKGIPMYSKSQAAADTMIRIVRENISGIRVIKALSKTSHEKRRFSKGNEEVVDREFKAGATMAIINPTMNLLLNVGLTLVVIVGAYRVNSGASEVGKIVAFLSYFTMILNAMLMVTRIFITLSKASASAGRISEVLCAEEDLKLYTEETYPASKEEVNLHIEFKQVSFEYNQTKKTAVPSDSIAVVSDKAGEAESSTCVEDINIKIKPRESLGIIGSTGSGKTTLINLLMRYYDVSEGAIYINSKDIRTIPLNNLRKKFGVVFQNDTIFADTVKGNIDLSRGLPFPQIVQAAEDAQAKEYIEQLGIGDTPVECTEALPIHAVTANPVDFSANKDTISTKDTINNKAIRFEYPVAIKGANLSGGQKQRLLVARALAGKPEILILDDSSSALDYKTDSSLRQAIKRHYSDTTILMVAQRISSIMHMDHILVLEDGKMIGYGTHDQLLESCEVYQEIYQSQMGNA</sequence>
<protein>
    <submittedName>
        <fullName evidence="7">ABC transporter permease</fullName>
    </submittedName>
</protein>